<feature type="compositionally biased region" description="Basic and acidic residues" evidence="1">
    <location>
        <begin position="35"/>
        <end position="50"/>
    </location>
</feature>
<gene>
    <name evidence="2" type="ORF">DARMORV10_C07P49380.1</name>
</gene>
<evidence type="ECO:0000313" key="2">
    <source>
        <dbReference type="EMBL" id="CAF2024044.1"/>
    </source>
</evidence>
<protein>
    <submittedName>
        <fullName evidence="2">(rape) hypothetical protein</fullName>
    </submittedName>
</protein>
<feature type="compositionally biased region" description="Basic residues" evidence="1">
    <location>
        <begin position="104"/>
        <end position="116"/>
    </location>
</feature>
<reference evidence="2" key="1">
    <citation type="submission" date="2021-01" db="EMBL/GenBank/DDBJ databases">
        <authorList>
            <consortium name="Genoscope - CEA"/>
            <person name="William W."/>
        </authorList>
    </citation>
    <scope>NUCLEOTIDE SEQUENCE</scope>
</reference>
<dbReference type="Proteomes" id="UP001295469">
    <property type="component" value="Chromosome C07"/>
</dbReference>
<sequence>MGYQSIGVAFSGKPHSTECGLMRSLTHVTTTAKENTPETGRRFTGPHRELNGASPDLAGSKRLPKLTTSSPLLIFTGERQNEKSRPHPETKPSPKRLEIPHSPSMHHHHLISNHRRASIEQFESSSVTSST</sequence>
<dbReference type="AlphaFoldDB" id="A0A816MXC5"/>
<feature type="region of interest" description="Disordered" evidence="1">
    <location>
        <begin position="28"/>
        <end position="131"/>
    </location>
</feature>
<dbReference type="EMBL" id="HG994371">
    <property type="protein sequence ID" value="CAF2024044.1"/>
    <property type="molecule type" value="Genomic_DNA"/>
</dbReference>
<proteinExistence type="predicted"/>
<evidence type="ECO:0000256" key="1">
    <source>
        <dbReference type="SAM" id="MobiDB-lite"/>
    </source>
</evidence>
<accession>A0A816MXC5</accession>
<organism evidence="2">
    <name type="scientific">Brassica napus</name>
    <name type="common">Rape</name>
    <dbReference type="NCBI Taxonomy" id="3708"/>
    <lineage>
        <taxon>Eukaryota</taxon>
        <taxon>Viridiplantae</taxon>
        <taxon>Streptophyta</taxon>
        <taxon>Embryophyta</taxon>
        <taxon>Tracheophyta</taxon>
        <taxon>Spermatophyta</taxon>
        <taxon>Magnoliopsida</taxon>
        <taxon>eudicotyledons</taxon>
        <taxon>Gunneridae</taxon>
        <taxon>Pentapetalae</taxon>
        <taxon>rosids</taxon>
        <taxon>malvids</taxon>
        <taxon>Brassicales</taxon>
        <taxon>Brassicaceae</taxon>
        <taxon>Brassiceae</taxon>
        <taxon>Brassica</taxon>
    </lineage>
</organism>
<name>A0A816MXC5_BRANA</name>
<feature type="compositionally biased region" description="Polar residues" evidence="1">
    <location>
        <begin position="121"/>
        <end position="131"/>
    </location>
</feature>
<feature type="compositionally biased region" description="Basic and acidic residues" evidence="1">
    <location>
        <begin position="79"/>
        <end position="99"/>
    </location>
</feature>